<sequence length="260" mass="28512">MPADADHSGYFALRDQLLGPLRTTVLTSDQLCEAGRLIYGDPYGLSLLGVPAPEMTANGITLLGRTAIECSVDSCVIPVVDTLAALQAVTAPEGPDTANPLIVDLFCGSGNFGHHLGQRLSRPVHASEFDSTVYNITRKNLDRVKSEVQLHLLDYRDLLDRLPARSTHDTYVVEPPWGPAFTAHGLDLTRTSPPVPEILDDIRRSRNGLLCHIVIKTSDQIAHNSLARSFTRARHLTTITPDPLLPYGTNMNFHLYELNS</sequence>
<gene>
    <name evidence="1" type="ORF">GCM10010446_63750</name>
</gene>
<protein>
    <recommendedName>
        <fullName evidence="3">Methyltransferase</fullName>
    </recommendedName>
</protein>
<organism evidence="1 2">
    <name type="scientific">Streptomyces enissocaesilis</name>
    <dbReference type="NCBI Taxonomy" id="332589"/>
    <lineage>
        <taxon>Bacteria</taxon>
        <taxon>Bacillati</taxon>
        <taxon>Actinomycetota</taxon>
        <taxon>Actinomycetes</taxon>
        <taxon>Kitasatosporales</taxon>
        <taxon>Streptomycetaceae</taxon>
        <taxon>Streptomyces</taxon>
        <taxon>Streptomyces rochei group</taxon>
    </lineage>
</organism>
<dbReference type="SUPFAM" id="SSF53335">
    <property type="entry name" value="S-adenosyl-L-methionine-dependent methyltransferases"/>
    <property type="match status" value="1"/>
</dbReference>
<dbReference type="CDD" id="cd02440">
    <property type="entry name" value="AdoMet_MTases"/>
    <property type="match status" value="1"/>
</dbReference>
<dbReference type="InterPro" id="IPR029063">
    <property type="entry name" value="SAM-dependent_MTases_sf"/>
</dbReference>
<evidence type="ECO:0000313" key="1">
    <source>
        <dbReference type="EMBL" id="GAA2969743.1"/>
    </source>
</evidence>
<dbReference type="Pfam" id="PF03602">
    <property type="entry name" value="Cons_hypoth95"/>
    <property type="match status" value="1"/>
</dbReference>
<dbReference type="EMBL" id="BAAAUD010000089">
    <property type="protein sequence ID" value="GAA2969743.1"/>
    <property type="molecule type" value="Genomic_DNA"/>
</dbReference>
<evidence type="ECO:0000313" key="2">
    <source>
        <dbReference type="Proteomes" id="UP001500403"/>
    </source>
</evidence>
<comment type="caution">
    <text evidence="1">The sequence shown here is derived from an EMBL/GenBank/DDBJ whole genome shotgun (WGS) entry which is preliminary data.</text>
</comment>
<accession>A0ABP6K7V8</accession>
<dbReference type="RefSeq" id="WP_344500108.1">
    <property type="nucleotide sequence ID" value="NZ_BAAAUD010000089.1"/>
</dbReference>
<proteinExistence type="predicted"/>
<name>A0ABP6K7V8_9ACTN</name>
<dbReference type="Proteomes" id="UP001500403">
    <property type="component" value="Unassembled WGS sequence"/>
</dbReference>
<reference evidence="2" key="1">
    <citation type="journal article" date="2019" name="Int. J. Syst. Evol. Microbiol.">
        <title>The Global Catalogue of Microorganisms (GCM) 10K type strain sequencing project: providing services to taxonomists for standard genome sequencing and annotation.</title>
        <authorList>
            <consortium name="The Broad Institute Genomics Platform"/>
            <consortium name="The Broad Institute Genome Sequencing Center for Infectious Disease"/>
            <person name="Wu L."/>
            <person name="Ma J."/>
        </authorList>
    </citation>
    <scope>NUCLEOTIDE SEQUENCE [LARGE SCALE GENOMIC DNA]</scope>
    <source>
        <strain evidence="2">JCM 9088</strain>
    </source>
</reference>
<evidence type="ECO:0008006" key="3">
    <source>
        <dbReference type="Google" id="ProtNLM"/>
    </source>
</evidence>
<keyword evidence="2" id="KW-1185">Reference proteome</keyword>
<dbReference type="Gene3D" id="3.40.50.150">
    <property type="entry name" value="Vaccinia Virus protein VP39"/>
    <property type="match status" value="1"/>
</dbReference>